<dbReference type="PANTHER" id="PTHR24421:SF63">
    <property type="entry name" value="SENSOR HISTIDINE KINASE DESK"/>
    <property type="match status" value="1"/>
</dbReference>
<dbReference type="GO" id="GO:0046983">
    <property type="term" value="F:protein dimerization activity"/>
    <property type="evidence" value="ECO:0007669"/>
    <property type="project" value="InterPro"/>
</dbReference>
<feature type="transmembrane region" description="Helical" evidence="4">
    <location>
        <begin position="6"/>
        <end position="26"/>
    </location>
</feature>
<keyword evidence="4" id="KW-0812">Transmembrane</keyword>
<dbReference type="GO" id="GO:0000155">
    <property type="term" value="F:phosphorelay sensor kinase activity"/>
    <property type="evidence" value="ECO:0007669"/>
    <property type="project" value="InterPro"/>
</dbReference>
<dbReference type="Gene3D" id="3.30.565.10">
    <property type="entry name" value="Histidine kinase-like ATPase, C-terminal domain"/>
    <property type="match status" value="1"/>
</dbReference>
<sequence length="352" mass="37398">MEVSRRALTVARLASQVWLLVLVWPLWAAFRTRGPAELALIVILVGVFAFCWGRIMWRVMGVGGPDLRSVALLLTSAAALYPLLGAPWAYTSFVLVISVLGTLPPVFFATGLAGTMVVNVVALAAFGEGFVWWVPLVMALEAGAVGALVHMRRLIMRLSRATAESERLAVENERLRFARDLHDILGHTLTSITIRSQLAARLAETDPARAAEEMGGVERTARKALDDVRDAVAGYRAVSLPEELGNARAALDLAGIQLTVSGAGPVPSGSESLLAWVVREAVTNVLRHSGATRCWITLGARSLEIRDDGRAGTGAGPGTGLLGLAERVEAAGGTLEAGARPEGGYRLRVEVP</sequence>
<keyword evidence="4" id="KW-1133">Transmembrane helix</keyword>
<dbReference type="Proteomes" id="UP000308705">
    <property type="component" value="Unassembled WGS sequence"/>
</dbReference>
<evidence type="ECO:0000313" key="6">
    <source>
        <dbReference type="EMBL" id="TKK86557.1"/>
    </source>
</evidence>
<evidence type="ECO:0000259" key="5">
    <source>
        <dbReference type="Pfam" id="PF07730"/>
    </source>
</evidence>
<protein>
    <submittedName>
        <fullName evidence="6">Sensor histidine kinase</fullName>
    </submittedName>
</protein>
<dbReference type="Gene3D" id="1.20.5.1930">
    <property type="match status" value="1"/>
</dbReference>
<dbReference type="InterPro" id="IPR036890">
    <property type="entry name" value="HATPase_C_sf"/>
</dbReference>
<accession>A0A4U3MF84</accession>
<dbReference type="EMBL" id="SZQA01000020">
    <property type="protein sequence ID" value="TKK86557.1"/>
    <property type="molecule type" value="Genomic_DNA"/>
</dbReference>
<gene>
    <name evidence="6" type="ORF">FDA94_20850</name>
</gene>
<feature type="transmembrane region" description="Helical" evidence="4">
    <location>
        <begin position="106"/>
        <end position="126"/>
    </location>
</feature>
<dbReference type="GO" id="GO:0016020">
    <property type="term" value="C:membrane"/>
    <property type="evidence" value="ECO:0007669"/>
    <property type="project" value="InterPro"/>
</dbReference>
<feature type="transmembrane region" description="Helical" evidence="4">
    <location>
        <begin position="38"/>
        <end position="57"/>
    </location>
</feature>
<dbReference type="SUPFAM" id="SSF55874">
    <property type="entry name" value="ATPase domain of HSP90 chaperone/DNA topoisomerase II/histidine kinase"/>
    <property type="match status" value="1"/>
</dbReference>
<evidence type="ECO:0000256" key="4">
    <source>
        <dbReference type="SAM" id="Phobius"/>
    </source>
</evidence>
<evidence type="ECO:0000256" key="3">
    <source>
        <dbReference type="ARBA" id="ARBA00023012"/>
    </source>
</evidence>
<dbReference type="CDD" id="cd16917">
    <property type="entry name" value="HATPase_UhpB-NarQ-NarX-like"/>
    <property type="match status" value="1"/>
</dbReference>
<keyword evidence="4" id="KW-0472">Membrane</keyword>
<evidence type="ECO:0000256" key="2">
    <source>
        <dbReference type="ARBA" id="ARBA00022777"/>
    </source>
</evidence>
<proteinExistence type="predicted"/>
<comment type="caution">
    <text evidence="6">The sequence shown here is derived from an EMBL/GenBank/DDBJ whole genome shotgun (WGS) entry which is preliminary data.</text>
</comment>
<dbReference type="Pfam" id="PF07730">
    <property type="entry name" value="HisKA_3"/>
    <property type="match status" value="1"/>
</dbReference>
<dbReference type="PANTHER" id="PTHR24421">
    <property type="entry name" value="NITRATE/NITRITE SENSOR PROTEIN NARX-RELATED"/>
    <property type="match status" value="1"/>
</dbReference>
<dbReference type="AlphaFoldDB" id="A0A4U3MF84"/>
<reference evidence="6 7" key="1">
    <citation type="submission" date="2019-04" db="EMBL/GenBank/DDBJ databases">
        <title>Herbidospora sp. NEAU-GS14.nov., a novel actinomycete isolated from soil.</title>
        <authorList>
            <person name="Han L."/>
        </authorList>
    </citation>
    <scope>NUCLEOTIDE SEQUENCE [LARGE SCALE GENOMIC DNA]</scope>
    <source>
        <strain evidence="6 7">NEAU-GS14</strain>
    </source>
</reference>
<dbReference type="RefSeq" id="WP_137248751.1">
    <property type="nucleotide sequence ID" value="NZ_SZQA01000020.1"/>
</dbReference>
<feature type="domain" description="Signal transduction histidine kinase subgroup 3 dimerisation and phosphoacceptor" evidence="5">
    <location>
        <begin position="173"/>
        <end position="238"/>
    </location>
</feature>
<keyword evidence="2 6" id="KW-0418">Kinase</keyword>
<dbReference type="InterPro" id="IPR011712">
    <property type="entry name" value="Sig_transdc_His_kin_sub3_dim/P"/>
</dbReference>
<organism evidence="6 7">
    <name type="scientific">Herbidospora galbida</name>
    <dbReference type="NCBI Taxonomy" id="2575442"/>
    <lineage>
        <taxon>Bacteria</taxon>
        <taxon>Bacillati</taxon>
        <taxon>Actinomycetota</taxon>
        <taxon>Actinomycetes</taxon>
        <taxon>Streptosporangiales</taxon>
        <taxon>Streptosporangiaceae</taxon>
        <taxon>Herbidospora</taxon>
    </lineage>
</organism>
<feature type="transmembrane region" description="Helical" evidence="4">
    <location>
        <begin position="132"/>
        <end position="151"/>
    </location>
</feature>
<dbReference type="InterPro" id="IPR050482">
    <property type="entry name" value="Sensor_HK_TwoCompSys"/>
</dbReference>
<feature type="transmembrane region" description="Helical" evidence="4">
    <location>
        <begin position="77"/>
        <end position="99"/>
    </location>
</feature>
<dbReference type="OrthoDB" id="5241784at2"/>
<evidence type="ECO:0000256" key="1">
    <source>
        <dbReference type="ARBA" id="ARBA00022679"/>
    </source>
</evidence>
<evidence type="ECO:0000313" key="7">
    <source>
        <dbReference type="Proteomes" id="UP000308705"/>
    </source>
</evidence>
<name>A0A4U3MF84_9ACTN</name>
<keyword evidence="7" id="KW-1185">Reference proteome</keyword>
<keyword evidence="3" id="KW-0902">Two-component regulatory system</keyword>
<keyword evidence="1" id="KW-0808">Transferase</keyword>